<proteinExistence type="predicted"/>
<gene>
    <name evidence="2" type="ORF">GCM10007291_10400</name>
</gene>
<evidence type="ECO:0000259" key="1">
    <source>
        <dbReference type="Pfam" id="PF11977"/>
    </source>
</evidence>
<dbReference type="InterPro" id="IPR021869">
    <property type="entry name" value="RNase_Zc3h12_NYN"/>
</dbReference>
<dbReference type="Proteomes" id="UP000658305">
    <property type="component" value="Unassembled WGS sequence"/>
</dbReference>
<dbReference type="Pfam" id="PF11977">
    <property type="entry name" value="RNase_Zc3h12a"/>
    <property type="match status" value="1"/>
</dbReference>
<dbReference type="RefSeq" id="WP_054301145.1">
    <property type="nucleotide sequence ID" value="NZ_BMYI01000002.1"/>
</dbReference>
<comment type="caution">
    <text evidence="2">The sequence shown here is derived from an EMBL/GenBank/DDBJ whole genome shotgun (WGS) entry which is preliminary data.</text>
</comment>
<protein>
    <recommendedName>
        <fullName evidence="1">RNase NYN domain-containing protein</fullName>
    </recommendedName>
</protein>
<sequence length="270" mass="29144">MTYFDTALLALLLLTLLGLGAALWPGRRAAPRPDPRARAALRQKAETLALRGRILAITPETSLPDLTLTPLGEVWLSRPKGVSAEGALAVKAAARFPLARALTGLRQRPKGGRVEWSATACAASPRHGTEQPRTPRPQATVLVDGSNVVMWEKNSGLTDKAQLATLQSVIDLLLAEGRAVKVIFDANIAYTLFGRGMSVEELTRRIARPAADIEMTAKGQIADAWLIDSAFTTGATIVSNDLYRDHPRARFLSMRRGFSHGGVAELLPPR</sequence>
<reference evidence="3" key="1">
    <citation type="journal article" date="2019" name="Int. J. Syst. Evol. Microbiol.">
        <title>The Global Catalogue of Microorganisms (GCM) 10K type strain sequencing project: providing services to taxonomists for standard genome sequencing and annotation.</title>
        <authorList>
            <consortium name="The Broad Institute Genomics Platform"/>
            <consortium name="The Broad Institute Genome Sequencing Center for Infectious Disease"/>
            <person name="Wu L."/>
            <person name="Ma J."/>
        </authorList>
    </citation>
    <scope>NUCLEOTIDE SEQUENCE [LARGE SCALE GENOMIC DNA]</scope>
    <source>
        <strain evidence="3">KCTC 23298</strain>
    </source>
</reference>
<keyword evidence="3" id="KW-1185">Reference proteome</keyword>
<dbReference type="Gene3D" id="3.40.50.11980">
    <property type="match status" value="1"/>
</dbReference>
<accession>A0ABQ3F932</accession>
<evidence type="ECO:0000313" key="2">
    <source>
        <dbReference type="EMBL" id="GHC14622.1"/>
    </source>
</evidence>
<organism evidence="2 3">
    <name type="scientific">Gemmobacter nanjingensis</name>
    <dbReference type="NCBI Taxonomy" id="488454"/>
    <lineage>
        <taxon>Bacteria</taxon>
        <taxon>Pseudomonadati</taxon>
        <taxon>Pseudomonadota</taxon>
        <taxon>Alphaproteobacteria</taxon>
        <taxon>Rhodobacterales</taxon>
        <taxon>Paracoccaceae</taxon>
        <taxon>Gemmobacter</taxon>
    </lineage>
</organism>
<name>A0ABQ3F932_9RHOB</name>
<evidence type="ECO:0000313" key="3">
    <source>
        <dbReference type="Proteomes" id="UP000658305"/>
    </source>
</evidence>
<dbReference type="EMBL" id="BMYI01000002">
    <property type="protein sequence ID" value="GHC14622.1"/>
    <property type="molecule type" value="Genomic_DNA"/>
</dbReference>
<feature type="domain" description="RNase NYN" evidence="1">
    <location>
        <begin position="139"/>
        <end position="248"/>
    </location>
</feature>